<dbReference type="SFLD" id="SFLDG01123">
    <property type="entry name" value="methyltransferase_(Class_B)"/>
    <property type="match status" value="1"/>
</dbReference>
<dbReference type="InterPro" id="IPR023404">
    <property type="entry name" value="rSAM_horseshoe"/>
</dbReference>
<evidence type="ECO:0000259" key="9">
    <source>
        <dbReference type="PROSITE" id="PS51332"/>
    </source>
</evidence>
<sequence>MKILLIEPKAPGRHVYSTVTMPRLGLPLLGTELKAIGHEVRFIYGSRTDICFSDLDEFEMVGISATTSTVPEAYHLADMFKKKGIPVVMGGPHVTFLPEEALAHCDYVCRGEAEESFPELVRCLEKNVMPAHVAGLSWWQAGKPIHNSDAAPAELNRLPIPDLSIFDDFNKMTTYPVMTSRGCPFDCTFCSVTAMFGHKVRTRDYNMVLEELKQYAGKQVFFCDDNFAANPYRVKTLLLEMIIRKLCPQWWCAQVRTEAARDEELLSLMKEAGCGLVFVGMESINPQTLQSYKKKQDIADIEFCVKQFHKFGIMVHGMFVFGADEDTPQTIRDTVKFARKNRIDTVQFMVLTPLPGTRTYQDMEKAGRLLTRDWSLYDAHHVVFEPALMSAYTLQKETMRAYRKFYTLFSLGRNLFLTGKRSFLFKAAGWYVARKWDRENAWYYETLRKEKSVARLELSAKN</sequence>
<feature type="domain" description="Radical SAM core" evidence="10">
    <location>
        <begin position="169"/>
        <end position="387"/>
    </location>
</feature>
<gene>
    <name evidence="11" type="ORF">2571</name>
</gene>
<dbReference type="EMBL" id="CGIH01000046">
    <property type="protein sequence ID" value="CFY01763.1"/>
    <property type="molecule type" value="Genomic_DNA"/>
</dbReference>
<organism evidence="11 12">
    <name type="scientific">Syntrophomonas zehnderi OL-4</name>
    <dbReference type="NCBI Taxonomy" id="690567"/>
    <lineage>
        <taxon>Bacteria</taxon>
        <taxon>Bacillati</taxon>
        <taxon>Bacillota</taxon>
        <taxon>Clostridia</taxon>
        <taxon>Eubacteriales</taxon>
        <taxon>Syntrophomonadaceae</taxon>
        <taxon>Syntrophomonas</taxon>
    </lineage>
</organism>
<dbReference type="AlphaFoldDB" id="A0A0E3W3S4"/>
<evidence type="ECO:0000256" key="1">
    <source>
        <dbReference type="ARBA" id="ARBA00001966"/>
    </source>
</evidence>
<dbReference type="Gene3D" id="3.80.30.20">
    <property type="entry name" value="tm_1862 like domain"/>
    <property type="match status" value="1"/>
</dbReference>
<dbReference type="SFLD" id="SFLDG01082">
    <property type="entry name" value="B12-binding_domain_containing"/>
    <property type="match status" value="1"/>
</dbReference>
<evidence type="ECO:0000313" key="11">
    <source>
        <dbReference type="EMBL" id="CFY01763.1"/>
    </source>
</evidence>
<name>A0A0E3W3S4_9FIRM</name>
<dbReference type="SMART" id="SM00729">
    <property type="entry name" value="Elp3"/>
    <property type="match status" value="1"/>
</dbReference>
<keyword evidence="4" id="KW-0808">Transferase</keyword>
<dbReference type="CDD" id="cd02068">
    <property type="entry name" value="radical_SAM_B12_BD"/>
    <property type="match status" value="1"/>
</dbReference>
<dbReference type="SUPFAM" id="SSF102114">
    <property type="entry name" value="Radical SAM enzymes"/>
    <property type="match status" value="1"/>
</dbReference>
<dbReference type="PROSITE" id="PS51332">
    <property type="entry name" value="B12_BINDING"/>
    <property type="match status" value="1"/>
</dbReference>
<dbReference type="Gene3D" id="3.40.50.280">
    <property type="entry name" value="Cobalamin-binding domain"/>
    <property type="match status" value="1"/>
</dbReference>
<dbReference type="InterPro" id="IPR051198">
    <property type="entry name" value="BchE-like"/>
</dbReference>
<dbReference type="GO" id="GO:0051539">
    <property type="term" value="F:4 iron, 4 sulfur cluster binding"/>
    <property type="evidence" value="ECO:0007669"/>
    <property type="project" value="UniProtKB-KW"/>
</dbReference>
<dbReference type="InterPro" id="IPR020612">
    <property type="entry name" value="Methylthiotransferase_CS"/>
</dbReference>
<dbReference type="GO" id="GO:0031419">
    <property type="term" value="F:cobalamin binding"/>
    <property type="evidence" value="ECO:0007669"/>
    <property type="project" value="InterPro"/>
</dbReference>
<dbReference type="InterPro" id="IPR034466">
    <property type="entry name" value="Methyltransferase_Class_B"/>
</dbReference>
<reference evidence="11 12" key="1">
    <citation type="submission" date="2015-03" db="EMBL/GenBank/DDBJ databases">
        <authorList>
            <person name="Murphy D."/>
        </authorList>
    </citation>
    <scope>NUCLEOTIDE SEQUENCE [LARGE SCALE GENOMIC DNA]</scope>
    <source>
        <strain evidence="11 12">OL-4</strain>
    </source>
</reference>
<evidence type="ECO:0000313" key="12">
    <source>
        <dbReference type="Proteomes" id="UP000045545"/>
    </source>
</evidence>
<proteinExistence type="predicted"/>
<dbReference type="OrthoDB" id="9815044at2"/>
<evidence type="ECO:0000259" key="10">
    <source>
        <dbReference type="PROSITE" id="PS51918"/>
    </source>
</evidence>
<dbReference type="PROSITE" id="PS51918">
    <property type="entry name" value="RADICAL_SAM"/>
    <property type="match status" value="1"/>
</dbReference>
<evidence type="ECO:0000256" key="2">
    <source>
        <dbReference type="ARBA" id="ARBA00022485"/>
    </source>
</evidence>
<dbReference type="PANTHER" id="PTHR43409:SF7">
    <property type="entry name" value="BLL1977 PROTEIN"/>
    <property type="match status" value="1"/>
</dbReference>
<protein>
    <submittedName>
        <fullName evidence="11">Elongator protein 3/MiaB/NifB</fullName>
    </submittedName>
</protein>
<keyword evidence="12" id="KW-1185">Reference proteome</keyword>
<dbReference type="InterPro" id="IPR006158">
    <property type="entry name" value="Cobalamin-bd"/>
</dbReference>
<evidence type="ECO:0000256" key="8">
    <source>
        <dbReference type="ARBA" id="ARBA00023014"/>
    </source>
</evidence>
<dbReference type="InterPro" id="IPR058240">
    <property type="entry name" value="rSAM_sf"/>
</dbReference>
<dbReference type="PANTHER" id="PTHR43409">
    <property type="entry name" value="ANAEROBIC MAGNESIUM-PROTOPORPHYRIN IX MONOMETHYL ESTER CYCLASE-RELATED"/>
    <property type="match status" value="1"/>
</dbReference>
<dbReference type="GO" id="GO:0046872">
    <property type="term" value="F:metal ion binding"/>
    <property type="evidence" value="ECO:0007669"/>
    <property type="project" value="UniProtKB-KW"/>
</dbReference>
<dbReference type="Pfam" id="PF02310">
    <property type="entry name" value="B12-binding"/>
    <property type="match status" value="1"/>
</dbReference>
<dbReference type="Proteomes" id="UP000045545">
    <property type="component" value="Unassembled WGS sequence"/>
</dbReference>
<dbReference type="RefSeq" id="WP_052729776.1">
    <property type="nucleotide sequence ID" value="NZ_CGIH01000046.1"/>
</dbReference>
<dbReference type="SFLD" id="SFLDS00029">
    <property type="entry name" value="Radical_SAM"/>
    <property type="match status" value="1"/>
</dbReference>
<dbReference type="Pfam" id="PF04055">
    <property type="entry name" value="Radical_SAM"/>
    <property type="match status" value="1"/>
</dbReference>
<dbReference type="CDD" id="cd01335">
    <property type="entry name" value="Radical_SAM"/>
    <property type="match status" value="1"/>
</dbReference>
<dbReference type="STRING" id="690567.2571"/>
<accession>A0A0E3W3S4</accession>
<evidence type="ECO:0000256" key="4">
    <source>
        <dbReference type="ARBA" id="ARBA00022679"/>
    </source>
</evidence>
<dbReference type="PROSITE" id="PS01278">
    <property type="entry name" value="MTTASE_RADICAL"/>
    <property type="match status" value="1"/>
</dbReference>
<keyword evidence="6" id="KW-0479">Metal-binding</keyword>
<feature type="domain" description="B12-binding" evidence="9">
    <location>
        <begin position="1"/>
        <end position="131"/>
    </location>
</feature>
<evidence type="ECO:0000256" key="3">
    <source>
        <dbReference type="ARBA" id="ARBA00022603"/>
    </source>
</evidence>
<dbReference type="InterPro" id="IPR006638">
    <property type="entry name" value="Elp3/MiaA/NifB-like_rSAM"/>
</dbReference>
<dbReference type="GO" id="GO:0003824">
    <property type="term" value="F:catalytic activity"/>
    <property type="evidence" value="ECO:0007669"/>
    <property type="project" value="InterPro"/>
</dbReference>
<comment type="cofactor">
    <cofactor evidence="1">
        <name>[4Fe-4S] cluster</name>
        <dbReference type="ChEBI" id="CHEBI:49883"/>
    </cofactor>
</comment>
<dbReference type="InterPro" id="IPR007197">
    <property type="entry name" value="rSAM"/>
</dbReference>
<keyword evidence="2" id="KW-0004">4Fe-4S</keyword>
<keyword evidence="5" id="KW-0949">S-adenosyl-L-methionine</keyword>
<dbReference type="GO" id="GO:0005829">
    <property type="term" value="C:cytosol"/>
    <property type="evidence" value="ECO:0007669"/>
    <property type="project" value="TreeGrafter"/>
</dbReference>
<evidence type="ECO:0000256" key="6">
    <source>
        <dbReference type="ARBA" id="ARBA00022723"/>
    </source>
</evidence>
<keyword evidence="7" id="KW-0408">Iron</keyword>
<evidence type="ECO:0000256" key="7">
    <source>
        <dbReference type="ARBA" id="ARBA00023004"/>
    </source>
</evidence>
<keyword evidence="8" id="KW-0411">Iron-sulfur</keyword>
<keyword evidence="3" id="KW-0489">Methyltransferase</keyword>
<evidence type="ECO:0000256" key="5">
    <source>
        <dbReference type="ARBA" id="ARBA00022691"/>
    </source>
</evidence>